<dbReference type="EMBL" id="NCKV01002354">
    <property type="protein sequence ID" value="RWS26960.1"/>
    <property type="molecule type" value="Genomic_DNA"/>
</dbReference>
<reference evidence="1 2" key="1">
    <citation type="journal article" date="2018" name="Gigascience">
        <title>Genomes of trombidid mites reveal novel predicted allergens and laterally-transferred genes associated with secondary metabolism.</title>
        <authorList>
            <person name="Dong X."/>
            <person name="Chaisiri K."/>
            <person name="Xia D."/>
            <person name="Armstrong S.D."/>
            <person name="Fang Y."/>
            <person name="Donnelly M.J."/>
            <person name="Kadowaki T."/>
            <person name="McGarry J.W."/>
            <person name="Darby A.C."/>
            <person name="Makepeace B.L."/>
        </authorList>
    </citation>
    <scope>NUCLEOTIDE SEQUENCE [LARGE SCALE GENOMIC DNA]</scope>
    <source>
        <strain evidence="1">UoL-UT</strain>
    </source>
</reference>
<comment type="caution">
    <text evidence="1">The sequence shown here is derived from an EMBL/GenBank/DDBJ whole genome shotgun (WGS) entry which is preliminary data.</text>
</comment>
<dbReference type="VEuPathDB" id="VectorBase:LDEU005080"/>
<keyword evidence="2" id="KW-1185">Reference proteome</keyword>
<protein>
    <submittedName>
        <fullName evidence="1">Uncharacterized protein</fullName>
    </submittedName>
</protein>
<evidence type="ECO:0000313" key="2">
    <source>
        <dbReference type="Proteomes" id="UP000288716"/>
    </source>
</evidence>
<evidence type="ECO:0000313" key="1">
    <source>
        <dbReference type="EMBL" id="RWS26960.1"/>
    </source>
</evidence>
<organism evidence="1 2">
    <name type="scientific">Leptotrombidium deliense</name>
    <dbReference type="NCBI Taxonomy" id="299467"/>
    <lineage>
        <taxon>Eukaryota</taxon>
        <taxon>Metazoa</taxon>
        <taxon>Ecdysozoa</taxon>
        <taxon>Arthropoda</taxon>
        <taxon>Chelicerata</taxon>
        <taxon>Arachnida</taxon>
        <taxon>Acari</taxon>
        <taxon>Acariformes</taxon>
        <taxon>Trombidiformes</taxon>
        <taxon>Prostigmata</taxon>
        <taxon>Anystina</taxon>
        <taxon>Parasitengona</taxon>
        <taxon>Trombiculoidea</taxon>
        <taxon>Trombiculidae</taxon>
        <taxon>Leptotrombidium</taxon>
    </lineage>
</organism>
<gene>
    <name evidence="1" type="ORF">B4U80_04919</name>
</gene>
<accession>A0A443SHG4</accession>
<sequence length="53" mass="5536">MSIQVEAVSKGMYTGLPSVSAVSADRYLSGTAMAAAVAARESYLNNATIRELI</sequence>
<dbReference type="AlphaFoldDB" id="A0A443SHG4"/>
<name>A0A443SHG4_9ACAR</name>
<dbReference type="Proteomes" id="UP000288716">
    <property type="component" value="Unassembled WGS sequence"/>
</dbReference>
<proteinExistence type="predicted"/>